<comment type="caution">
    <text evidence="1">The sequence shown here is derived from an EMBL/GenBank/DDBJ whole genome shotgun (WGS) entry which is preliminary data.</text>
</comment>
<dbReference type="Proteomes" id="UP001516662">
    <property type="component" value="Unassembled WGS sequence"/>
</dbReference>
<protein>
    <submittedName>
        <fullName evidence="1">Cof-type HAD-IIB family hydrolase</fullName>
    </submittedName>
</protein>
<dbReference type="NCBIfam" id="TIGR01484">
    <property type="entry name" value="HAD-SF-IIB"/>
    <property type="match status" value="1"/>
</dbReference>
<dbReference type="PROSITE" id="PS01229">
    <property type="entry name" value="COF_2"/>
    <property type="match status" value="1"/>
</dbReference>
<keyword evidence="1" id="KW-0378">Hydrolase</keyword>
<name>A0ABR9QK76_9BACI</name>
<proteinExistence type="predicted"/>
<dbReference type="InterPro" id="IPR000150">
    <property type="entry name" value="Cof"/>
</dbReference>
<reference evidence="1 2" key="1">
    <citation type="submission" date="2020-10" db="EMBL/GenBank/DDBJ databases">
        <title>Bacillus sp. HD4P25, an endophyte from a halophyte.</title>
        <authorList>
            <person name="Sun J.-Q."/>
        </authorList>
    </citation>
    <scope>NUCLEOTIDE SEQUENCE [LARGE SCALE GENOMIC DNA]</scope>
    <source>
        <strain evidence="1 2">YIM 93174</strain>
    </source>
</reference>
<organism evidence="1 2">
    <name type="scientific">Litchfieldia luteola</name>
    <dbReference type="NCBI Taxonomy" id="682179"/>
    <lineage>
        <taxon>Bacteria</taxon>
        <taxon>Bacillati</taxon>
        <taxon>Bacillota</taxon>
        <taxon>Bacilli</taxon>
        <taxon>Bacillales</taxon>
        <taxon>Bacillaceae</taxon>
        <taxon>Litchfieldia</taxon>
    </lineage>
</organism>
<evidence type="ECO:0000313" key="2">
    <source>
        <dbReference type="Proteomes" id="UP001516662"/>
    </source>
</evidence>
<dbReference type="CDD" id="cd07517">
    <property type="entry name" value="HAD_HPP"/>
    <property type="match status" value="1"/>
</dbReference>
<accession>A0ABR9QK76</accession>
<dbReference type="InterPro" id="IPR036412">
    <property type="entry name" value="HAD-like_sf"/>
</dbReference>
<dbReference type="Gene3D" id="3.40.50.1000">
    <property type="entry name" value="HAD superfamily/HAD-like"/>
    <property type="match status" value="1"/>
</dbReference>
<gene>
    <name evidence="1" type="ORF">IMZ08_12600</name>
</gene>
<dbReference type="Gene3D" id="3.30.1240.10">
    <property type="match status" value="1"/>
</dbReference>
<dbReference type="PANTHER" id="PTHR10000">
    <property type="entry name" value="PHOSPHOSERINE PHOSPHATASE"/>
    <property type="match status" value="1"/>
</dbReference>
<dbReference type="Pfam" id="PF08282">
    <property type="entry name" value="Hydrolase_3"/>
    <property type="match status" value="1"/>
</dbReference>
<dbReference type="EMBL" id="JADCLJ010000020">
    <property type="protein sequence ID" value="MBE4908900.1"/>
    <property type="molecule type" value="Genomic_DNA"/>
</dbReference>
<dbReference type="SFLD" id="SFLDG01144">
    <property type="entry name" value="C2.B.4:_PGP_Like"/>
    <property type="match status" value="1"/>
</dbReference>
<dbReference type="InterPro" id="IPR023214">
    <property type="entry name" value="HAD_sf"/>
</dbReference>
<dbReference type="GO" id="GO:0016787">
    <property type="term" value="F:hydrolase activity"/>
    <property type="evidence" value="ECO:0007669"/>
    <property type="project" value="UniProtKB-KW"/>
</dbReference>
<dbReference type="SFLD" id="SFLDS00003">
    <property type="entry name" value="Haloacid_Dehalogenase"/>
    <property type="match status" value="1"/>
</dbReference>
<dbReference type="SFLD" id="SFLDG01140">
    <property type="entry name" value="C2.B:_Phosphomannomutase_and_P"/>
    <property type="match status" value="1"/>
</dbReference>
<dbReference type="PANTHER" id="PTHR10000:SF25">
    <property type="entry name" value="PHOSPHATASE YKRA-RELATED"/>
    <property type="match status" value="1"/>
</dbReference>
<keyword evidence="2" id="KW-1185">Reference proteome</keyword>
<dbReference type="SUPFAM" id="SSF56784">
    <property type="entry name" value="HAD-like"/>
    <property type="match status" value="1"/>
</dbReference>
<dbReference type="NCBIfam" id="TIGR00099">
    <property type="entry name" value="Cof-subfamily"/>
    <property type="match status" value="1"/>
</dbReference>
<dbReference type="RefSeq" id="WP_193536971.1">
    <property type="nucleotide sequence ID" value="NZ_JADCLJ010000020.1"/>
</dbReference>
<evidence type="ECO:0000313" key="1">
    <source>
        <dbReference type="EMBL" id="MBE4908900.1"/>
    </source>
</evidence>
<sequence length="258" mass="29574">MTKKLVFFDIDGTLLDHDKKLPESTKKAIFSLKRKGINVAIATGRAPFMYENLRNELEINTFVSFNGQYVVFEGEVLYTNPLNPEKLDELRNFALKYKHPLVYMNAEMMRSNVENHPFIHKSISSLKFEHPNYEPDFLANRDIYQTLLFCIREEEEKYIQSFPSFQFIRWHEFSTDIIPYGGSKAEGIKKIMDALGVNREDVYAFGDGLNDAEMLDFVGTGVAMGNAEEIIKQRADIVTKSVDDDGIVHGLELIGLLK</sequence>
<dbReference type="InterPro" id="IPR006379">
    <property type="entry name" value="HAD-SF_hydro_IIB"/>
</dbReference>